<dbReference type="InterPro" id="IPR000182">
    <property type="entry name" value="GNAT_dom"/>
</dbReference>
<dbReference type="PANTHER" id="PTHR43877:SF2">
    <property type="entry name" value="AMINOALKYLPHOSPHONATE N-ACETYLTRANSFERASE-RELATED"/>
    <property type="match status" value="1"/>
</dbReference>
<dbReference type="InterPro" id="IPR050832">
    <property type="entry name" value="Bact_Acetyltransf"/>
</dbReference>
<dbReference type="PROSITE" id="PS51186">
    <property type="entry name" value="GNAT"/>
    <property type="match status" value="1"/>
</dbReference>
<evidence type="ECO:0000256" key="2">
    <source>
        <dbReference type="ARBA" id="ARBA00023315"/>
    </source>
</evidence>
<keyword evidence="5" id="KW-1185">Reference proteome</keyword>
<evidence type="ECO:0000259" key="3">
    <source>
        <dbReference type="PROSITE" id="PS51186"/>
    </source>
</evidence>
<keyword evidence="2" id="KW-0012">Acyltransferase</keyword>
<organism evidence="4 5">
    <name type="scientific">Dyadobacter sandarakinus</name>
    <dbReference type="NCBI Taxonomy" id="2747268"/>
    <lineage>
        <taxon>Bacteria</taxon>
        <taxon>Pseudomonadati</taxon>
        <taxon>Bacteroidota</taxon>
        <taxon>Cytophagia</taxon>
        <taxon>Cytophagales</taxon>
        <taxon>Spirosomataceae</taxon>
        <taxon>Dyadobacter</taxon>
    </lineage>
</organism>
<reference evidence="4 5" key="1">
    <citation type="submission" date="2020-06" db="EMBL/GenBank/DDBJ databases">
        <title>Dyadobacter sandarakinus sp. nov., isolated from the soil of the Arctic Yellow River Station.</title>
        <authorList>
            <person name="Zhang Y."/>
            <person name="Peng F."/>
        </authorList>
    </citation>
    <scope>NUCLEOTIDE SEQUENCE [LARGE SCALE GENOMIC DNA]</scope>
    <source>
        <strain evidence="4 5">Q3-56</strain>
    </source>
</reference>
<dbReference type="PANTHER" id="PTHR43877">
    <property type="entry name" value="AMINOALKYLPHOSPHONATE N-ACETYLTRANSFERASE-RELATED-RELATED"/>
    <property type="match status" value="1"/>
</dbReference>
<proteinExistence type="predicted"/>
<dbReference type="RefSeq" id="WP_204662039.1">
    <property type="nucleotide sequence ID" value="NZ_CP056775.1"/>
</dbReference>
<protein>
    <submittedName>
        <fullName evidence="4">GNAT family N-acetyltransferase</fullName>
    </submittedName>
</protein>
<dbReference type="Gene3D" id="3.40.630.30">
    <property type="match status" value="1"/>
</dbReference>
<name>A0ABX7I3L3_9BACT</name>
<dbReference type="EMBL" id="CP056775">
    <property type="protein sequence ID" value="QRR00671.1"/>
    <property type="molecule type" value="Genomic_DNA"/>
</dbReference>
<dbReference type="Pfam" id="PF00583">
    <property type="entry name" value="Acetyltransf_1"/>
    <property type="match status" value="1"/>
</dbReference>
<dbReference type="InterPro" id="IPR016181">
    <property type="entry name" value="Acyl_CoA_acyltransferase"/>
</dbReference>
<evidence type="ECO:0000313" key="4">
    <source>
        <dbReference type="EMBL" id="QRR00671.1"/>
    </source>
</evidence>
<gene>
    <name evidence="4" type="ORF">HWI92_07005</name>
</gene>
<keyword evidence="1" id="KW-0808">Transferase</keyword>
<dbReference type="SUPFAM" id="SSF55729">
    <property type="entry name" value="Acyl-CoA N-acyltransferases (Nat)"/>
    <property type="match status" value="1"/>
</dbReference>
<dbReference type="CDD" id="cd04301">
    <property type="entry name" value="NAT_SF"/>
    <property type="match status" value="1"/>
</dbReference>
<dbReference type="Proteomes" id="UP000612680">
    <property type="component" value="Chromosome"/>
</dbReference>
<evidence type="ECO:0000313" key="5">
    <source>
        <dbReference type="Proteomes" id="UP000612680"/>
    </source>
</evidence>
<accession>A0ABX7I3L3</accession>
<sequence length="159" mass="17928">MSDIIIREARAGELPALLAFEQGIIEAERPFDETFVSGDFHYYNLEVMIANEQAAVIVAELNGELIGSGNARIMPARPYNHFKQYAFLGFMYVQPAHRGKGINSMIIAELVRWAYSKGLYEVRLQVYAENAPAIAAYEKVGFKKHLTEMRLSTDAPVRQ</sequence>
<feature type="domain" description="N-acetyltransferase" evidence="3">
    <location>
        <begin position="4"/>
        <end position="159"/>
    </location>
</feature>
<evidence type="ECO:0000256" key="1">
    <source>
        <dbReference type="ARBA" id="ARBA00022679"/>
    </source>
</evidence>